<gene>
    <name evidence="1" type="ORF">G3I70_01715</name>
</gene>
<dbReference type="GO" id="GO:0008939">
    <property type="term" value="F:nicotinate-nucleotide-dimethylbenzimidazole phosphoribosyltransferase activity"/>
    <property type="evidence" value="ECO:0007669"/>
    <property type="project" value="InterPro"/>
</dbReference>
<keyword evidence="1" id="KW-0328">Glycosyltransferase</keyword>
<keyword evidence="1" id="KW-0808">Transferase</keyword>
<sequence>DALAGCVAGHRSAEPGHAAAVEALGLRPLVDLELRLGEGTGALLALPLVQGAVRVLHEVATFDSAGVSEKDAGQP</sequence>
<name>A0A6L9Q6X8_9ACTN</name>
<dbReference type="InterPro" id="IPR003200">
    <property type="entry name" value="Nict_dMeBzImd_PRibTrfase"/>
</dbReference>
<protein>
    <submittedName>
        <fullName evidence="1">Nicotinate-nucleotide--dimethylbenzimidazole phosphoribosyltransferase</fullName>
    </submittedName>
</protein>
<organism evidence="1 2">
    <name type="scientific">Actinomadura bangladeshensis</name>
    <dbReference type="NCBI Taxonomy" id="453573"/>
    <lineage>
        <taxon>Bacteria</taxon>
        <taxon>Bacillati</taxon>
        <taxon>Actinomycetota</taxon>
        <taxon>Actinomycetes</taxon>
        <taxon>Streptosporangiales</taxon>
        <taxon>Thermomonosporaceae</taxon>
        <taxon>Actinomadura</taxon>
    </lineage>
</organism>
<dbReference type="Pfam" id="PF02277">
    <property type="entry name" value="DBI_PRT"/>
    <property type="match status" value="1"/>
</dbReference>
<dbReference type="InterPro" id="IPR036087">
    <property type="entry name" value="Nict_dMeBzImd_PRibTrfase_sf"/>
</dbReference>
<evidence type="ECO:0000313" key="1">
    <source>
        <dbReference type="EMBL" id="NEA21219.1"/>
    </source>
</evidence>
<dbReference type="PANTHER" id="PTHR43463:SF1">
    <property type="entry name" value="NICOTINATE-NUCLEOTIDE--DIMETHYLBENZIMIDAZOLE PHOSPHORIBOSYLTRANSFERASE"/>
    <property type="match status" value="1"/>
</dbReference>
<reference evidence="1 2" key="1">
    <citation type="submission" date="2020-01" db="EMBL/GenBank/DDBJ databases">
        <title>Insect and environment-associated Actinomycetes.</title>
        <authorList>
            <person name="Currrie C."/>
            <person name="Chevrette M."/>
            <person name="Carlson C."/>
            <person name="Stubbendieck R."/>
            <person name="Wendt-Pienkowski E."/>
        </authorList>
    </citation>
    <scope>NUCLEOTIDE SEQUENCE [LARGE SCALE GENOMIC DNA]</scope>
    <source>
        <strain evidence="1 2">SID10258</strain>
    </source>
</reference>
<dbReference type="SUPFAM" id="SSF52733">
    <property type="entry name" value="Nicotinate mononucleotide:5,6-dimethylbenzimidazole phosphoribosyltransferase (CobT)"/>
    <property type="match status" value="1"/>
</dbReference>
<dbReference type="Gene3D" id="3.40.50.10210">
    <property type="match status" value="1"/>
</dbReference>
<dbReference type="Proteomes" id="UP000475532">
    <property type="component" value="Unassembled WGS sequence"/>
</dbReference>
<proteinExistence type="predicted"/>
<feature type="non-terminal residue" evidence="1">
    <location>
        <position position="1"/>
    </location>
</feature>
<comment type="caution">
    <text evidence="1">The sequence shown here is derived from an EMBL/GenBank/DDBJ whole genome shotgun (WGS) entry which is preliminary data.</text>
</comment>
<dbReference type="EMBL" id="JAAGLI010000045">
    <property type="protein sequence ID" value="NEA21219.1"/>
    <property type="molecule type" value="Genomic_DNA"/>
</dbReference>
<dbReference type="RefSeq" id="WP_163052879.1">
    <property type="nucleotide sequence ID" value="NZ_JAAGLI010000045.1"/>
</dbReference>
<accession>A0A6L9Q6X8</accession>
<dbReference type="PANTHER" id="PTHR43463">
    <property type="entry name" value="NICOTINATE-NUCLEOTIDE--DIMETHYLBENZIMIDAZOLE PHOSPHORIBOSYLTRANSFERASE"/>
    <property type="match status" value="1"/>
</dbReference>
<evidence type="ECO:0000313" key="2">
    <source>
        <dbReference type="Proteomes" id="UP000475532"/>
    </source>
</evidence>
<dbReference type="AlphaFoldDB" id="A0A6L9Q6X8"/>